<dbReference type="EMBL" id="CP029463">
    <property type="protein sequence ID" value="AWM13035.1"/>
    <property type="molecule type" value="Genomic_DNA"/>
</dbReference>
<dbReference type="AlphaFoldDB" id="A0A2U8QT67"/>
<dbReference type="Pfam" id="PF00535">
    <property type="entry name" value="Glycos_transf_2"/>
    <property type="match status" value="1"/>
</dbReference>
<evidence type="ECO:0000313" key="2">
    <source>
        <dbReference type="EMBL" id="AWM13035.1"/>
    </source>
</evidence>
<feature type="domain" description="Glycosyltransferase 2-like" evidence="1">
    <location>
        <begin position="13"/>
        <end position="178"/>
    </location>
</feature>
<accession>A0A2U8QT67</accession>
<dbReference type="OrthoDB" id="199095at2"/>
<dbReference type="GO" id="GO:0016758">
    <property type="term" value="F:hexosyltransferase activity"/>
    <property type="evidence" value="ECO:0007669"/>
    <property type="project" value="UniProtKB-ARBA"/>
</dbReference>
<evidence type="ECO:0000313" key="3">
    <source>
        <dbReference type="Proteomes" id="UP000245429"/>
    </source>
</evidence>
<organism evidence="2 3">
    <name type="scientific">Flavobacterium sediminis</name>
    <dbReference type="NCBI Taxonomy" id="2201181"/>
    <lineage>
        <taxon>Bacteria</taxon>
        <taxon>Pseudomonadati</taxon>
        <taxon>Bacteroidota</taxon>
        <taxon>Flavobacteriia</taxon>
        <taxon>Flavobacteriales</taxon>
        <taxon>Flavobacteriaceae</taxon>
        <taxon>Flavobacterium</taxon>
    </lineage>
</organism>
<sequence>MEKENPHEIPMVSICCLTYNHEKYVKQALDGFLMQKTNFPFEIVIHDDASTDNTANIIREYADKHPDVFKPLLQTENQRSKFGGGMNPRFNFPRVKGKYIAICEGDDYWTDPYKLQKQVDFLENNQEYVLCFHEVKILKPDGELVADYITKVPENYQMQEDFARYGNYIHAPSVLFKNVIETFPESFWKTPVGDFFIYMLVTNYGKMIKLNDVMSVYRAGSGVWSTQSAYPKNFRTAYAHALIIESMEENKKVVQALLERIRLFLLRFYENITVDDLKKLTTTPEVQQVVYESLQEIIQEKDRLLEKEKENHVDNVATKHLITKLFKQVKKKIWKSR</sequence>
<dbReference type="Proteomes" id="UP000245429">
    <property type="component" value="Chromosome"/>
</dbReference>
<dbReference type="InterPro" id="IPR029044">
    <property type="entry name" value="Nucleotide-diphossugar_trans"/>
</dbReference>
<evidence type="ECO:0000259" key="1">
    <source>
        <dbReference type="Pfam" id="PF00535"/>
    </source>
</evidence>
<dbReference type="Gene3D" id="3.90.550.10">
    <property type="entry name" value="Spore Coat Polysaccharide Biosynthesis Protein SpsA, Chain A"/>
    <property type="match status" value="1"/>
</dbReference>
<protein>
    <recommendedName>
        <fullName evidence="1">Glycosyltransferase 2-like domain-containing protein</fullName>
    </recommendedName>
</protein>
<dbReference type="PANTHER" id="PTHR22916:SF3">
    <property type="entry name" value="UDP-GLCNAC:BETAGAL BETA-1,3-N-ACETYLGLUCOSAMINYLTRANSFERASE-LIKE PROTEIN 1"/>
    <property type="match status" value="1"/>
</dbReference>
<name>A0A2U8QT67_9FLAO</name>
<dbReference type="InterPro" id="IPR001173">
    <property type="entry name" value="Glyco_trans_2-like"/>
</dbReference>
<dbReference type="RefSeq" id="WP_109568443.1">
    <property type="nucleotide sequence ID" value="NZ_CP029463.1"/>
</dbReference>
<dbReference type="SUPFAM" id="SSF53448">
    <property type="entry name" value="Nucleotide-diphospho-sugar transferases"/>
    <property type="match status" value="1"/>
</dbReference>
<reference evidence="2 3" key="1">
    <citation type="submission" date="2018-05" db="EMBL/GenBank/DDBJ databases">
        <title>Flavobacterium sp. MEBiC07310.</title>
        <authorList>
            <person name="Baek K."/>
        </authorList>
    </citation>
    <scope>NUCLEOTIDE SEQUENCE [LARGE SCALE GENOMIC DNA]</scope>
    <source>
        <strain evidence="2 3">MEBiC07310</strain>
    </source>
</reference>
<dbReference type="KEGG" id="fse:DI487_03590"/>
<keyword evidence="3" id="KW-1185">Reference proteome</keyword>
<gene>
    <name evidence="2" type="ORF">DI487_03590</name>
</gene>
<dbReference type="PANTHER" id="PTHR22916">
    <property type="entry name" value="GLYCOSYLTRANSFERASE"/>
    <property type="match status" value="1"/>
</dbReference>
<proteinExistence type="predicted"/>